<comment type="caution">
    <text evidence="1">The sequence shown here is derived from an EMBL/GenBank/DDBJ whole genome shotgun (WGS) entry which is preliminary data.</text>
</comment>
<name>A0ABU0TR69_MICTR</name>
<accession>A0ABU0TR69</accession>
<evidence type="ECO:0000313" key="1">
    <source>
        <dbReference type="EMBL" id="MDQ1122158.1"/>
    </source>
</evidence>
<dbReference type="Proteomes" id="UP001226691">
    <property type="component" value="Unassembled WGS sequence"/>
</dbReference>
<keyword evidence="2" id="KW-1185">Reference proteome</keyword>
<protein>
    <submittedName>
        <fullName evidence="1">Uncharacterized protein</fullName>
    </submittedName>
</protein>
<reference evidence="1 2" key="1">
    <citation type="submission" date="2023-07" db="EMBL/GenBank/DDBJ databases">
        <title>Functional and genomic diversity of the sorghum phyllosphere microbiome.</title>
        <authorList>
            <person name="Shade A."/>
        </authorList>
    </citation>
    <scope>NUCLEOTIDE SEQUENCE [LARGE SCALE GENOMIC DNA]</scope>
    <source>
        <strain evidence="1 2">SORGH_AS_1207</strain>
    </source>
</reference>
<dbReference type="EMBL" id="JAUTBF010000001">
    <property type="protein sequence ID" value="MDQ1122158.1"/>
    <property type="molecule type" value="Genomic_DNA"/>
</dbReference>
<dbReference type="RefSeq" id="WP_307480269.1">
    <property type="nucleotide sequence ID" value="NZ_JAUTBF010000001.1"/>
</dbReference>
<proteinExistence type="predicted"/>
<gene>
    <name evidence="1" type="ORF">QE412_000731</name>
</gene>
<sequence length="108" mass="11365">MGLEISNTTVRIVDLLPPGGFSLEGMHARNVTFLGPAVLLLHGNVIFGGTTNVGGSVESILWTLEAGRTEVMGAIDAKDATFDDCTFVGVGFASTHELLQQLILNAHV</sequence>
<evidence type="ECO:0000313" key="2">
    <source>
        <dbReference type="Proteomes" id="UP001226691"/>
    </source>
</evidence>
<organism evidence="1 2">
    <name type="scientific">Microbacterium trichothecenolyticum</name>
    <name type="common">Aureobacterium trichothecenolyticum</name>
    <dbReference type="NCBI Taxonomy" id="69370"/>
    <lineage>
        <taxon>Bacteria</taxon>
        <taxon>Bacillati</taxon>
        <taxon>Actinomycetota</taxon>
        <taxon>Actinomycetes</taxon>
        <taxon>Micrococcales</taxon>
        <taxon>Microbacteriaceae</taxon>
        <taxon>Microbacterium</taxon>
    </lineage>
</organism>